<accession>A0A0A9FG54</accession>
<reference evidence="1" key="1">
    <citation type="submission" date="2014-09" db="EMBL/GenBank/DDBJ databases">
        <authorList>
            <person name="Magalhaes I.L.F."/>
            <person name="Oliveira U."/>
            <person name="Santos F.R."/>
            <person name="Vidigal T.H.D.A."/>
            <person name="Brescovit A.D."/>
            <person name="Santos A.J."/>
        </authorList>
    </citation>
    <scope>NUCLEOTIDE SEQUENCE</scope>
    <source>
        <tissue evidence="1">Shoot tissue taken approximately 20 cm above the soil surface</tissue>
    </source>
</reference>
<organism evidence="1">
    <name type="scientific">Arundo donax</name>
    <name type="common">Giant reed</name>
    <name type="synonym">Donax arundinaceus</name>
    <dbReference type="NCBI Taxonomy" id="35708"/>
    <lineage>
        <taxon>Eukaryota</taxon>
        <taxon>Viridiplantae</taxon>
        <taxon>Streptophyta</taxon>
        <taxon>Embryophyta</taxon>
        <taxon>Tracheophyta</taxon>
        <taxon>Spermatophyta</taxon>
        <taxon>Magnoliopsida</taxon>
        <taxon>Liliopsida</taxon>
        <taxon>Poales</taxon>
        <taxon>Poaceae</taxon>
        <taxon>PACMAD clade</taxon>
        <taxon>Arundinoideae</taxon>
        <taxon>Arundineae</taxon>
        <taxon>Arundo</taxon>
    </lineage>
</organism>
<reference evidence="1" key="2">
    <citation type="journal article" date="2015" name="Data Brief">
        <title>Shoot transcriptome of the giant reed, Arundo donax.</title>
        <authorList>
            <person name="Barrero R.A."/>
            <person name="Guerrero F.D."/>
            <person name="Moolhuijzen P."/>
            <person name="Goolsby J.A."/>
            <person name="Tidwell J."/>
            <person name="Bellgard S.E."/>
            <person name="Bellgard M.I."/>
        </authorList>
    </citation>
    <scope>NUCLEOTIDE SEQUENCE</scope>
    <source>
        <tissue evidence="1">Shoot tissue taken approximately 20 cm above the soil surface</tissue>
    </source>
</reference>
<evidence type="ECO:0000313" key="1">
    <source>
        <dbReference type="EMBL" id="JAE10199.1"/>
    </source>
</evidence>
<dbReference type="EMBL" id="GBRH01187697">
    <property type="protein sequence ID" value="JAE10199.1"/>
    <property type="molecule type" value="Transcribed_RNA"/>
</dbReference>
<name>A0A0A9FG54_ARUDO</name>
<sequence length="28" mass="3129">MKLRPGIPNYFFSFCTLVSSIYGSCIAL</sequence>
<protein>
    <submittedName>
        <fullName evidence="1">Uncharacterized protein</fullName>
    </submittedName>
</protein>
<proteinExistence type="predicted"/>
<dbReference type="AlphaFoldDB" id="A0A0A9FG54"/>